<dbReference type="Pfam" id="PF09339">
    <property type="entry name" value="HTH_IclR"/>
    <property type="match status" value="1"/>
</dbReference>
<dbReference type="InterPro" id="IPR050707">
    <property type="entry name" value="HTH_MetabolicPath_Reg"/>
</dbReference>
<dbReference type="AlphaFoldDB" id="A0A917TDL4"/>
<dbReference type="EMBL" id="BMLF01000008">
    <property type="protein sequence ID" value="GGM16750.1"/>
    <property type="molecule type" value="Genomic_DNA"/>
</dbReference>
<keyword evidence="7" id="KW-1185">Reference proteome</keyword>
<dbReference type="PROSITE" id="PS51077">
    <property type="entry name" value="HTH_ICLR"/>
    <property type="match status" value="1"/>
</dbReference>
<reference evidence="6" key="2">
    <citation type="submission" date="2020-09" db="EMBL/GenBank/DDBJ databases">
        <authorList>
            <person name="Sun Q."/>
            <person name="Zhou Y."/>
        </authorList>
    </citation>
    <scope>NUCLEOTIDE SEQUENCE</scope>
    <source>
        <strain evidence="6">CGMCC 1.6293</strain>
    </source>
</reference>
<gene>
    <name evidence="6" type="ORF">GCM10011534_43360</name>
</gene>
<evidence type="ECO:0000259" key="5">
    <source>
        <dbReference type="PROSITE" id="PS51078"/>
    </source>
</evidence>
<comment type="caution">
    <text evidence="6">The sequence shown here is derived from an EMBL/GenBank/DDBJ whole genome shotgun (WGS) entry which is preliminary data.</text>
</comment>
<name>A0A917TDL4_9RHOB</name>
<dbReference type="Pfam" id="PF01614">
    <property type="entry name" value="IclR_C"/>
    <property type="match status" value="1"/>
</dbReference>
<dbReference type="InterPro" id="IPR014757">
    <property type="entry name" value="Tscrpt_reg_IclR_C"/>
</dbReference>
<feature type="domain" description="HTH iclR-type" evidence="4">
    <location>
        <begin position="9"/>
        <end position="71"/>
    </location>
</feature>
<dbReference type="SMART" id="SM00346">
    <property type="entry name" value="HTH_ICLR"/>
    <property type="match status" value="1"/>
</dbReference>
<protein>
    <submittedName>
        <fullName evidence="6">Transcriptional regulator</fullName>
    </submittedName>
</protein>
<feature type="domain" description="IclR-ED" evidence="5">
    <location>
        <begin position="65"/>
        <end position="252"/>
    </location>
</feature>
<dbReference type="InterPro" id="IPR029016">
    <property type="entry name" value="GAF-like_dom_sf"/>
</dbReference>
<evidence type="ECO:0000256" key="3">
    <source>
        <dbReference type="ARBA" id="ARBA00023163"/>
    </source>
</evidence>
<accession>A0A917TDL4</accession>
<dbReference type="InterPro" id="IPR005471">
    <property type="entry name" value="Tscrpt_reg_IclR_N"/>
</dbReference>
<dbReference type="InterPro" id="IPR036388">
    <property type="entry name" value="WH-like_DNA-bd_sf"/>
</dbReference>
<proteinExistence type="predicted"/>
<dbReference type="SUPFAM" id="SSF46785">
    <property type="entry name" value="Winged helix' DNA-binding domain"/>
    <property type="match status" value="1"/>
</dbReference>
<keyword evidence="1" id="KW-0805">Transcription regulation</keyword>
<keyword evidence="2" id="KW-0238">DNA-binding</keyword>
<dbReference type="GO" id="GO:0003677">
    <property type="term" value="F:DNA binding"/>
    <property type="evidence" value="ECO:0007669"/>
    <property type="project" value="UniProtKB-KW"/>
</dbReference>
<evidence type="ECO:0000256" key="1">
    <source>
        <dbReference type="ARBA" id="ARBA00023015"/>
    </source>
</evidence>
<dbReference type="Gene3D" id="1.10.10.10">
    <property type="entry name" value="Winged helix-like DNA-binding domain superfamily/Winged helix DNA-binding domain"/>
    <property type="match status" value="1"/>
</dbReference>
<dbReference type="InterPro" id="IPR036390">
    <property type="entry name" value="WH_DNA-bd_sf"/>
</dbReference>
<dbReference type="SUPFAM" id="SSF55781">
    <property type="entry name" value="GAF domain-like"/>
    <property type="match status" value="1"/>
</dbReference>
<reference evidence="6" key="1">
    <citation type="journal article" date="2014" name="Int. J. Syst. Evol. Microbiol.">
        <title>Complete genome sequence of Corynebacterium casei LMG S-19264T (=DSM 44701T), isolated from a smear-ripened cheese.</title>
        <authorList>
            <consortium name="US DOE Joint Genome Institute (JGI-PGF)"/>
            <person name="Walter F."/>
            <person name="Albersmeier A."/>
            <person name="Kalinowski J."/>
            <person name="Ruckert C."/>
        </authorList>
    </citation>
    <scope>NUCLEOTIDE SEQUENCE</scope>
    <source>
        <strain evidence="6">CGMCC 1.6293</strain>
    </source>
</reference>
<dbReference type="GO" id="GO:0003700">
    <property type="term" value="F:DNA-binding transcription factor activity"/>
    <property type="evidence" value="ECO:0007669"/>
    <property type="project" value="TreeGrafter"/>
</dbReference>
<organism evidence="6 7">
    <name type="scientific">Pseudooceanicola nanhaiensis</name>
    <dbReference type="NCBI Taxonomy" id="375761"/>
    <lineage>
        <taxon>Bacteria</taxon>
        <taxon>Pseudomonadati</taxon>
        <taxon>Pseudomonadota</taxon>
        <taxon>Alphaproteobacteria</taxon>
        <taxon>Rhodobacterales</taxon>
        <taxon>Paracoccaceae</taxon>
        <taxon>Pseudooceanicola</taxon>
    </lineage>
</organism>
<evidence type="ECO:0000256" key="2">
    <source>
        <dbReference type="ARBA" id="ARBA00023125"/>
    </source>
</evidence>
<evidence type="ECO:0000313" key="6">
    <source>
        <dbReference type="EMBL" id="GGM16750.1"/>
    </source>
</evidence>
<evidence type="ECO:0000259" key="4">
    <source>
        <dbReference type="PROSITE" id="PS51077"/>
    </source>
</evidence>
<dbReference type="PANTHER" id="PTHR30136">
    <property type="entry name" value="HELIX-TURN-HELIX TRANSCRIPTIONAL REGULATOR, ICLR FAMILY"/>
    <property type="match status" value="1"/>
</dbReference>
<dbReference type="PANTHER" id="PTHR30136:SF24">
    <property type="entry name" value="HTH-TYPE TRANSCRIPTIONAL REPRESSOR ALLR"/>
    <property type="match status" value="1"/>
</dbReference>
<evidence type="ECO:0000313" key="7">
    <source>
        <dbReference type="Proteomes" id="UP000649829"/>
    </source>
</evidence>
<sequence length="262" mass="28513">MTTDKPKPVPAIRNAAIILRYLAHSGEAEGVTAIARATGLSVSSTFTILRTLSGEELVSFDPETKTYRIGMGMIGLVSPLLAADPFDIVRPTVAEIADELGVMIAIWQVAEDEHFILRYSVVSRLPLFVSMREGARVPAYVGAVGRCYAATTGITEIAARKKFAGIRWQNPPTFDDYWRDVLTCRETGFAFDYGNLFTGANFAAALACDLGGRPRIGLSSISLSGQFTQDRMADIARRLKRLAGRIEANVFGTTTPSDRRVS</sequence>
<dbReference type="GO" id="GO:0045892">
    <property type="term" value="P:negative regulation of DNA-templated transcription"/>
    <property type="evidence" value="ECO:0007669"/>
    <property type="project" value="TreeGrafter"/>
</dbReference>
<dbReference type="PROSITE" id="PS51078">
    <property type="entry name" value="ICLR_ED"/>
    <property type="match status" value="1"/>
</dbReference>
<keyword evidence="3" id="KW-0804">Transcription</keyword>
<dbReference type="Proteomes" id="UP000649829">
    <property type="component" value="Unassembled WGS sequence"/>
</dbReference>
<dbReference type="Gene3D" id="3.30.450.40">
    <property type="match status" value="1"/>
</dbReference>
<dbReference type="RefSeq" id="WP_051631028.1">
    <property type="nucleotide sequence ID" value="NZ_BMLF01000008.1"/>
</dbReference>